<evidence type="ECO:0000313" key="1">
    <source>
        <dbReference type="EMBL" id="KAJ9634352.1"/>
    </source>
</evidence>
<keyword evidence="2" id="KW-1185">Reference proteome</keyword>
<comment type="caution">
    <text evidence="1">The sequence shown here is derived from an EMBL/GenBank/DDBJ whole genome shotgun (WGS) entry which is preliminary data.</text>
</comment>
<proteinExistence type="predicted"/>
<dbReference type="Proteomes" id="UP001172680">
    <property type="component" value="Unassembled WGS sequence"/>
</dbReference>
<sequence length="171" mass="18724">MRRCYITSAAAATITLAIVILIAVIFGMSIEHNRGTNFTLVINPASGPGTSPLPDANYTGELTRLNTYPNVRCIGYVATTYAMKDIKIVEQEVATYAGWGLQNPPLAMAGVFLDETPWQYDTGADQYFQRIRPTVANTKGLAGSFIGKRDRFASRFSKQLQSVMSMSTRVA</sequence>
<dbReference type="EMBL" id="JAPDRP010000033">
    <property type="protein sequence ID" value="KAJ9634352.1"/>
    <property type="molecule type" value="Genomic_DNA"/>
</dbReference>
<protein>
    <submittedName>
        <fullName evidence="1">Uncharacterized protein</fullName>
    </submittedName>
</protein>
<gene>
    <name evidence="1" type="ORF">H2199_009010</name>
</gene>
<reference evidence="1" key="1">
    <citation type="submission" date="2022-10" db="EMBL/GenBank/DDBJ databases">
        <title>Culturing micro-colonial fungi from biological soil crusts in the Mojave desert and describing Neophaeococcomyces mojavensis, and introducing the new genera and species Taxawa tesnikishii.</title>
        <authorList>
            <person name="Kurbessoian T."/>
            <person name="Stajich J.E."/>
        </authorList>
    </citation>
    <scope>NUCLEOTIDE SEQUENCE</scope>
    <source>
        <strain evidence="1">JES_115</strain>
    </source>
</reference>
<evidence type="ECO:0000313" key="2">
    <source>
        <dbReference type="Proteomes" id="UP001172680"/>
    </source>
</evidence>
<organism evidence="1 2">
    <name type="scientific">Coniosporium tulheliwenetii</name>
    <dbReference type="NCBI Taxonomy" id="3383036"/>
    <lineage>
        <taxon>Eukaryota</taxon>
        <taxon>Fungi</taxon>
        <taxon>Dikarya</taxon>
        <taxon>Ascomycota</taxon>
        <taxon>Pezizomycotina</taxon>
        <taxon>Dothideomycetes</taxon>
        <taxon>Dothideomycetes incertae sedis</taxon>
        <taxon>Coniosporium</taxon>
    </lineage>
</organism>
<accession>A0ACC2YGK9</accession>
<name>A0ACC2YGK9_9PEZI</name>